<dbReference type="PANTHER" id="PTHR30222:SF18">
    <property type="entry name" value="BIFUNCTIONAL POLYHYDROXYBUTYRATE SYNTHASE _ ABC TRANSPORTER PERIPLASMIC BINDING PROTEIN-RELATED"/>
    <property type="match status" value="1"/>
</dbReference>
<comment type="subcellular location">
    <subcellularLocation>
        <location evidence="1">Periplasm</location>
    </subcellularLocation>
</comment>
<evidence type="ECO:0000256" key="4">
    <source>
        <dbReference type="ARBA" id="ARBA00022764"/>
    </source>
</evidence>
<proteinExistence type="predicted"/>
<evidence type="ECO:0000313" key="7">
    <source>
        <dbReference type="Proteomes" id="UP001229355"/>
    </source>
</evidence>
<evidence type="ECO:0000313" key="6">
    <source>
        <dbReference type="EMBL" id="WEX86167.1"/>
    </source>
</evidence>
<dbReference type="InterPro" id="IPR001188">
    <property type="entry name" value="Sperm_putr-bd"/>
</dbReference>
<dbReference type="EMBL" id="CP120373">
    <property type="protein sequence ID" value="WEX86167.1"/>
    <property type="molecule type" value="Genomic_DNA"/>
</dbReference>
<dbReference type="InterPro" id="IPR006059">
    <property type="entry name" value="SBP"/>
</dbReference>
<reference evidence="6 7" key="1">
    <citation type="submission" date="2023-03" db="EMBL/GenBank/DDBJ databases">
        <authorList>
            <person name="Kaur S."/>
            <person name="Espinosa-Saiz D."/>
            <person name="Velazquez E."/>
            <person name="Menendez E."/>
            <person name="diCenzo G.C."/>
        </authorList>
    </citation>
    <scope>NUCLEOTIDE SEQUENCE [LARGE SCALE GENOMIC DNA]</scope>
    <source>
        <strain evidence="6 7">LMG 24692</strain>
    </source>
</reference>
<keyword evidence="2" id="KW-0813">Transport</keyword>
<dbReference type="SUPFAM" id="SSF53850">
    <property type="entry name" value="Periplasmic binding protein-like II"/>
    <property type="match status" value="1"/>
</dbReference>
<evidence type="ECO:0000256" key="5">
    <source>
        <dbReference type="SAM" id="SignalP"/>
    </source>
</evidence>
<keyword evidence="4" id="KW-0574">Periplasm</keyword>
<keyword evidence="3 5" id="KW-0732">Signal</keyword>
<dbReference type="PANTHER" id="PTHR30222">
    <property type="entry name" value="SPERMIDINE/PUTRESCINE-BINDING PERIPLASMIC PROTEIN"/>
    <property type="match status" value="1"/>
</dbReference>
<evidence type="ECO:0000256" key="2">
    <source>
        <dbReference type="ARBA" id="ARBA00022448"/>
    </source>
</evidence>
<feature type="chain" id="PRO_5045151210" evidence="5">
    <location>
        <begin position="24"/>
        <end position="386"/>
    </location>
</feature>
<dbReference type="Proteomes" id="UP001229355">
    <property type="component" value="Chromosome 1"/>
</dbReference>
<sequence length="386" mass="42645">MKQILKSCTALTLSLGLVAPALAQEPLKELGKGEGELSIVAWAGYIERGETDKNYDWVTDFEKKTGCKVSVKTAATSDEMVALMNEGGFDLVTASGDASLRLVAGKRVQPINTDLIPSWKTIDERMQNAPWHTVNGVHYGTPYVWGPNVLMYNKEAFKGEAPKSWNVVFEEMTLPDGKSNKGRVQAYDGPIHVADAANYLMAHKPELGIKDPYELNEDQYKAALDLLRTQRTLVGRYWHDAMIQIDDFKNEGVVASGSWPFQVNLMEAEKLPIASVIPEEGVTGWADTTMLHADSEHPNCAYMWMEHSLSPKVQGDVSAWFGANPSVGAACKGNELLTDAGCKTNGYEDFEKVKFWKTPVSNCESQGECVPYHRWVSDYIGVIGGR</sequence>
<feature type="signal peptide" evidence="5">
    <location>
        <begin position="1"/>
        <end position="23"/>
    </location>
</feature>
<keyword evidence="7" id="KW-1185">Reference proteome</keyword>
<evidence type="ECO:0000256" key="3">
    <source>
        <dbReference type="ARBA" id="ARBA00022729"/>
    </source>
</evidence>
<dbReference type="RefSeq" id="WP_280658241.1">
    <property type="nucleotide sequence ID" value="NZ_CP120373.1"/>
</dbReference>
<accession>A0ABY8D778</accession>
<gene>
    <name evidence="6" type="ORF">PZN02_002429</name>
</gene>
<protein>
    <submittedName>
        <fullName evidence="6">ABC transporter substrate-binding protein</fullName>
    </submittedName>
</protein>
<evidence type="ECO:0000256" key="1">
    <source>
        <dbReference type="ARBA" id="ARBA00004418"/>
    </source>
</evidence>
<organism evidence="6 7">
    <name type="scientific">Sinorhizobium garamanticum</name>
    <dbReference type="NCBI Taxonomy" id="680247"/>
    <lineage>
        <taxon>Bacteria</taxon>
        <taxon>Pseudomonadati</taxon>
        <taxon>Pseudomonadota</taxon>
        <taxon>Alphaproteobacteria</taxon>
        <taxon>Hyphomicrobiales</taxon>
        <taxon>Rhizobiaceae</taxon>
        <taxon>Sinorhizobium/Ensifer group</taxon>
        <taxon>Sinorhizobium</taxon>
    </lineage>
</organism>
<name>A0ABY8D778_9HYPH</name>
<dbReference type="Gene3D" id="3.40.190.10">
    <property type="entry name" value="Periplasmic binding protein-like II"/>
    <property type="match status" value="2"/>
</dbReference>
<dbReference type="Pfam" id="PF13416">
    <property type="entry name" value="SBP_bac_8"/>
    <property type="match status" value="1"/>
</dbReference>
<dbReference type="CDD" id="cd13588">
    <property type="entry name" value="PBP2_polyamine_1"/>
    <property type="match status" value="1"/>
</dbReference>
<dbReference type="PRINTS" id="PR00909">
    <property type="entry name" value="SPERMDNBNDNG"/>
</dbReference>